<dbReference type="RefSeq" id="WP_136448758.1">
    <property type="nucleotide sequence ID" value="NZ_CADCWT010000038.1"/>
</dbReference>
<dbReference type="SMART" id="SM00421">
    <property type="entry name" value="HTH_LUXR"/>
    <property type="match status" value="1"/>
</dbReference>
<dbReference type="PROSITE" id="PS50043">
    <property type="entry name" value="HTH_LUXR_2"/>
    <property type="match status" value="1"/>
</dbReference>
<dbReference type="InterPro" id="IPR051797">
    <property type="entry name" value="TrmB-like"/>
</dbReference>
<dbReference type="GO" id="GO:0003677">
    <property type="term" value="F:DNA binding"/>
    <property type="evidence" value="ECO:0007669"/>
    <property type="project" value="InterPro"/>
</dbReference>
<sequence length="343" mass="37859">MLDSEQVEAQLLELLVGDGANLDRQGVMTRLGVNAEQFDRAVAKLAAAGLLRWSANADLPSLVSPDAVLARMIDLQQARLVREAHHLRATQAVIEALGEQLFKWHADRGQGVHLWHEADAIAAAMQDAGCRARKEILSLHPGTPPSADILTESRSWHQRLLDRGVQMRSIYLKSVLRVPRGQDQVRVLADAGVDVRLAPVLPFRLVVVDRVVGYIWEREGGTPIALEMHGNELGHLLHSIFEFCWLSAQPPTLAQDAVQDSVDGFADRELTIVRMMYEGRKDEATARALGVSLRTLRRIMTDLMAKLGARNRFHAGIRAVELGLIGDRGGHPPANHLHAVHSQ</sequence>
<proteinExistence type="predicted"/>
<evidence type="ECO:0000313" key="3">
    <source>
        <dbReference type="Proteomes" id="UP000305282"/>
    </source>
</evidence>
<protein>
    <submittedName>
        <fullName evidence="2">Helix-turn-helix transcriptional regulator</fullName>
    </submittedName>
</protein>
<evidence type="ECO:0000259" key="1">
    <source>
        <dbReference type="PROSITE" id="PS50043"/>
    </source>
</evidence>
<dbReference type="GO" id="GO:0006355">
    <property type="term" value="P:regulation of DNA-templated transcription"/>
    <property type="evidence" value="ECO:0007669"/>
    <property type="project" value="InterPro"/>
</dbReference>
<dbReference type="AlphaFoldDB" id="A0A4S5EF53"/>
<dbReference type="Gene3D" id="1.10.10.10">
    <property type="entry name" value="Winged helix-like DNA-binding domain superfamily/Winged helix DNA-binding domain"/>
    <property type="match status" value="1"/>
</dbReference>
<keyword evidence="3" id="KW-1185">Reference proteome</keyword>
<dbReference type="EMBL" id="SSXH01000418">
    <property type="protein sequence ID" value="THJ70494.1"/>
    <property type="molecule type" value="Genomic_DNA"/>
</dbReference>
<dbReference type="PANTHER" id="PTHR34293">
    <property type="entry name" value="HTH-TYPE TRANSCRIPTIONAL REGULATOR TRMBL2"/>
    <property type="match status" value="1"/>
</dbReference>
<organism evidence="2 3">
    <name type="scientific">Candidatus Frankia alpina</name>
    <dbReference type="NCBI Taxonomy" id="2699483"/>
    <lineage>
        <taxon>Bacteria</taxon>
        <taxon>Bacillati</taxon>
        <taxon>Actinomycetota</taxon>
        <taxon>Actinomycetes</taxon>
        <taxon>Frankiales</taxon>
        <taxon>Frankiaceae</taxon>
        <taxon>Frankia</taxon>
    </lineage>
</organism>
<dbReference type="InterPro" id="IPR036388">
    <property type="entry name" value="WH-like_DNA-bd_sf"/>
</dbReference>
<dbReference type="Pfam" id="PF00196">
    <property type="entry name" value="GerE"/>
    <property type="match status" value="1"/>
</dbReference>
<reference evidence="2 3" key="1">
    <citation type="submission" date="2019-04" db="EMBL/GenBank/DDBJ databases">
        <title>Draft genome sequences for three unisolated Alnus-infective Frankia Sp+ strains, AgTrS, AiOr and AvVan, the first sequenced Frankia strains able to sporulate in-planta.</title>
        <authorList>
            <person name="Bethencourt L."/>
            <person name="Vautrin F."/>
            <person name="Taib N."/>
            <person name="Dubost A."/>
            <person name="Castro-Garcia L."/>
            <person name="Imbaud O."/>
            <person name="Abrouk D."/>
            <person name="Fournier P."/>
            <person name="Briolay J."/>
            <person name="Nguyen A."/>
            <person name="Normand P."/>
            <person name="Fernandez M.P."/>
            <person name="Brochier-Armanet C."/>
            <person name="Herrera-Belaroussi A."/>
        </authorList>
    </citation>
    <scope>NUCLEOTIDE SEQUENCE [LARGE SCALE GENOMIC DNA]</scope>
    <source>
        <strain evidence="2 3">AvVan</strain>
    </source>
</reference>
<gene>
    <name evidence="2" type="ORF">E7Y31_15620</name>
</gene>
<dbReference type="SUPFAM" id="SSF46894">
    <property type="entry name" value="C-terminal effector domain of the bipartite response regulators"/>
    <property type="match status" value="1"/>
</dbReference>
<dbReference type="CDD" id="cd06170">
    <property type="entry name" value="LuxR_C_like"/>
    <property type="match status" value="1"/>
</dbReference>
<name>A0A4S5EF53_9ACTN</name>
<dbReference type="PANTHER" id="PTHR34293:SF1">
    <property type="entry name" value="HTH-TYPE TRANSCRIPTIONAL REGULATOR TRMBL2"/>
    <property type="match status" value="1"/>
</dbReference>
<dbReference type="OrthoDB" id="3728246at2"/>
<comment type="caution">
    <text evidence="2">The sequence shown here is derived from an EMBL/GenBank/DDBJ whole genome shotgun (WGS) entry which is preliminary data.</text>
</comment>
<evidence type="ECO:0000313" key="2">
    <source>
        <dbReference type="EMBL" id="THJ70494.1"/>
    </source>
</evidence>
<feature type="domain" description="HTH luxR-type" evidence="1">
    <location>
        <begin position="258"/>
        <end position="323"/>
    </location>
</feature>
<dbReference type="InterPro" id="IPR016032">
    <property type="entry name" value="Sig_transdc_resp-reg_C-effctor"/>
</dbReference>
<dbReference type="InterPro" id="IPR000792">
    <property type="entry name" value="Tscrpt_reg_LuxR_C"/>
</dbReference>
<accession>A0A4S5EF53</accession>
<dbReference type="Proteomes" id="UP000305282">
    <property type="component" value="Unassembled WGS sequence"/>
</dbReference>